<feature type="compositionally biased region" description="Polar residues" evidence="1">
    <location>
        <begin position="44"/>
        <end position="63"/>
    </location>
</feature>
<evidence type="ECO:0000256" key="1">
    <source>
        <dbReference type="SAM" id="MobiDB-lite"/>
    </source>
</evidence>
<dbReference type="AlphaFoldDB" id="A0A2T7Q069"/>
<dbReference type="Proteomes" id="UP000245119">
    <property type="component" value="Linkage Group LG1"/>
</dbReference>
<evidence type="ECO:0000313" key="3">
    <source>
        <dbReference type="Proteomes" id="UP000245119"/>
    </source>
</evidence>
<proteinExistence type="predicted"/>
<feature type="region of interest" description="Disordered" evidence="1">
    <location>
        <begin position="31"/>
        <end position="71"/>
    </location>
</feature>
<keyword evidence="3" id="KW-1185">Reference proteome</keyword>
<gene>
    <name evidence="2" type="ORF">C0Q70_01689</name>
</gene>
<dbReference type="OrthoDB" id="21495at2759"/>
<comment type="caution">
    <text evidence="2">The sequence shown here is derived from an EMBL/GenBank/DDBJ whole genome shotgun (WGS) entry which is preliminary data.</text>
</comment>
<sequence>MDTCASFPKYKHSILHRYLSDAHHQPIILDEDAVAKSRDRHHSSSTGSRDIEDMSTSSVSSPAHETHHDTQEVIRACGLGADLGLHRMSMETVRPPVQQCQGGSALDWVVMGGKKILGKGRRWPLVDRL</sequence>
<evidence type="ECO:0000313" key="2">
    <source>
        <dbReference type="EMBL" id="PVD39061.1"/>
    </source>
</evidence>
<reference evidence="2 3" key="1">
    <citation type="submission" date="2018-04" db="EMBL/GenBank/DDBJ databases">
        <title>The genome of golden apple snail Pomacea canaliculata provides insight into stress tolerance and invasive adaptation.</title>
        <authorList>
            <person name="Liu C."/>
            <person name="Liu B."/>
            <person name="Ren Y."/>
            <person name="Zhang Y."/>
            <person name="Wang H."/>
            <person name="Li S."/>
            <person name="Jiang F."/>
            <person name="Yin L."/>
            <person name="Zhang G."/>
            <person name="Qian W."/>
            <person name="Fan W."/>
        </authorList>
    </citation>
    <scope>NUCLEOTIDE SEQUENCE [LARGE SCALE GENOMIC DNA]</scope>
    <source>
        <strain evidence="2">SZHN2017</strain>
        <tissue evidence="2">Muscle</tissue>
    </source>
</reference>
<dbReference type="EMBL" id="PZQS01000001">
    <property type="protein sequence ID" value="PVD39061.1"/>
    <property type="molecule type" value="Genomic_DNA"/>
</dbReference>
<organism evidence="2 3">
    <name type="scientific">Pomacea canaliculata</name>
    <name type="common">Golden apple snail</name>
    <dbReference type="NCBI Taxonomy" id="400727"/>
    <lineage>
        <taxon>Eukaryota</taxon>
        <taxon>Metazoa</taxon>
        <taxon>Spiralia</taxon>
        <taxon>Lophotrochozoa</taxon>
        <taxon>Mollusca</taxon>
        <taxon>Gastropoda</taxon>
        <taxon>Caenogastropoda</taxon>
        <taxon>Architaenioglossa</taxon>
        <taxon>Ampullarioidea</taxon>
        <taxon>Ampullariidae</taxon>
        <taxon>Pomacea</taxon>
    </lineage>
</organism>
<protein>
    <submittedName>
        <fullName evidence="2">Uncharacterized protein</fullName>
    </submittedName>
</protein>
<accession>A0A2T7Q069</accession>
<name>A0A2T7Q069_POMCA</name>